<comment type="caution">
    <text evidence="4">The sequence shown here is derived from an EMBL/GenBank/DDBJ whole genome shotgun (WGS) entry which is preliminary data.</text>
</comment>
<sequence length="219" mass="24994">MNNSKGEIYRRFVKRAMDFFFSVILIVVISPILFLVAIAIKLDSKGPIFFRQERIGQNAKVFKVYKFRTMISGADKIGSGIFTDSTDPRITRVGKFLRKASIDELPQILNVIKGEMSFIGPRPVPIGHLQKYNVGDEKRIMLKPGITGWAQVNGRNKLTWPEKIEKDIWYANNLSLILDIRIVLKTIKSILFREGIYSGRYANIVKKNNSIDKGEVKSK</sequence>
<accession>A0A3N9UBH0</accession>
<reference evidence="4 5" key="1">
    <citation type="journal article" date="2013" name="J. Microbiol.">
        <title>Lysinibacillus chungkukjangi sp. nov., isolated from Chungkukjang, Korean fermented soybean food.</title>
        <authorList>
            <person name="Kim S.J."/>
            <person name="Jang Y.H."/>
            <person name="Hamada M."/>
            <person name="Ahn J.H."/>
            <person name="Weon H.Y."/>
            <person name="Suzuki K."/>
            <person name="Whang K.S."/>
            <person name="Kwon S.W."/>
        </authorList>
    </citation>
    <scope>NUCLEOTIDE SEQUENCE [LARGE SCALE GENOMIC DNA]</scope>
    <source>
        <strain evidence="4 5">MCCC 1A12701</strain>
    </source>
</reference>
<evidence type="ECO:0000256" key="1">
    <source>
        <dbReference type="ARBA" id="ARBA00006464"/>
    </source>
</evidence>
<dbReference type="AlphaFoldDB" id="A0A3N9UBH0"/>
<evidence type="ECO:0000313" key="4">
    <source>
        <dbReference type="EMBL" id="RQW73823.1"/>
    </source>
</evidence>
<proteinExistence type="inferred from homology"/>
<evidence type="ECO:0000256" key="2">
    <source>
        <dbReference type="SAM" id="Phobius"/>
    </source>
</evidence>
<dbReference type="EMBL" id="RRCT01000015">
    <property type="protein sequence ID" value="RQW73823.1"/>
    <property type="molecule type" value="Genomic_DNA"/>
</dbReference>
<dbReference type="OrthoDB" id="9808602at2"/>
<dbReference type="PANTHER" id="PTHR30576">
    <property type="entry name" value="COLANIC BIOSYNTHESIS UDP-GLUCOSE LIPID CARRIER TRANSFERASE"/>
    <property type="match status" value="1"/>
</dbReference>
<dbReference type="InterPro" id="IPR003362">
    <property type="entry name" value="Bact_transf"/>
</dbReference>
<dbReference type="Pfam" id="PF02397">
    <property type="entry name" value="Bac_transf"/>
    <property type="match status" value="1"/>
</dbReference>
<dbReference type="PANTHER" id="PTHR30576:SF0">
    <property type="entry name" value="UNDECAPRENYL-PHOSPHATE N-ACETYLGALACTOSAMINYL 1-PHOSPHATE TRANSFERASE-RELATED"/>
    <property type="match status" value="1"/>
</dbReference>
<keyword evidence="5" id="KW-1185">Reference proteome</keyword>
<evidence type="ECO:0000313" key="5">
    <source>
        <dbReference type="Proteomes" id="UP000274033"/>
    </source>
</evidence>
<name>A0A3N9UBH0_9BACI</name>
<dbReference type="GO" id="GO:0016780">
    <property type="term" value="F:phosphotransferase activity, for other substituted phosphate groups"/>
    <property type="evidence" value="ECO:0007669"/>
    <property type="project" value="TreeGrafter"/>
</dbReference>
<keyword evidence="4" id="KW-0808">Transferase</keyword>
<feature type="domain" description="Bacterial sugar transferase" evidence="3">
    <location>
        <begin position="14"/>
        <end position="191"/>
    </location>
</feature>
<keyword evidence="2" id="KW-1133">Transmembrane helix</keyword>
<organism evidence="4 5">
    <name type="scientific">Lysinibacillus composti</name>
    <dbReference type="NCBI Taxonomy" id="720633"/>
    <lineage>
        <taxon>Bacteria</taxon>
        <taxon>Bacillati</taxon>
        <taxon>Bacillota</taxon>
        <taxon>Bacilli</taxon>
        <taxon>Bacillales</taxon>
        <taxon>Bacillaceae</taxon>
        <taxon>Lysinibacillus</taxon>
    </lineage>
</organism>
<dbReference type="RefSeq" id="WP_124766050.1">
    <property type="nucleotide sequence ID" value="NZ_JAFBDY010000025.1"/>
</dbReference>
<keyword evidence="2" id="KW-0812">Transmembrane</keyword>
<protein>
    <submittedName>
        <fullName evidence="4">Sugar transferase</fullName>
    </submittedName>
</protein>
<evidence type="ECO:0000259" key="3">
    <source>
        <dbReference type="Pfam" id="PF02397"/>
    </source>
</evidence>
<feature type="transmembrane region" description="Helical" evidence="2">
    <location>
        <begin position="20"/>
        <end position="40"/>
    </location>
</feature>
<dbReference type="Proteomes" id="UP000274033">
    <property type="component" value="Unassembled WGS sequence"/>
</dbReference>
<comment type="similarity">
    <text evidence="1">Belongs to the bacterial sugar transferase family.</text>
</comment>
<keyword evidence="2" id="KW-0472">Membrane</keyword>
<gene>
    <name evidence="4" type="ORF">EBB45_14730</name>
</gene>